<dbReference type="EMBL" id="JAUKFM010000002">
    <property type="protein sequence ID" value="MDN8619562.1"/>
    <property type="molecule type" value="Genomic_DNA"/>
</dbReference>
<proteinExistence type="predicted"/>
<name>A0ABT8Q2K1_9CORY</name>
<protein>
    <submittedName>
        <fullName evidence="1">Uncharacterized protein</fullName>
    </submittedName>
</protein>
<dbReference type="Proteomes" id="UP001174347">
    <property type="component" value="Unassembled WGS sequence"/>
</dbReference>
<gene>
    <name evidence="1" type="ORF">Q0N36_03060</name>
</gene>
<sequence length="57" mass="6434">MNFDLSTIQDYLSTIKLHLDNFVNTQEGWYKILSGVTEIFSGKNLENAAEAINPLSE</sequence>
<keyword evidence="2" id="KW-1185">Reference proteome</keyword>
<organism evidence="1 2">
    <name type="scientific">Corynebacterium kefirresidentii</name>
    <dbReference type="NCBI Taxonomy" id="1979527"/>
    <lineage>
        <taxon>Bacteria</taxon>
        <taxon>Bacillati</taxon>
        <taxon>Actinomycetota</taxon>
        <taxon>Actinomycetes</taxon>
        <taxon>Mycobacteriales</taxon>
        <taxon>Corynebacteriaceae</taxon>
        <taxon>Corynebacterium</taxon>
    </lineage>
</organism>
<reference evidence="1" key="1">
    <citation type="submission" date="2023-07" db="EMBL/GenBank/DDBJ databases">
        <title>Insights into the diversity of cutaneous corynebacteria.</title>
        <authorList>
            <person name="Bruggemann H."/>
            <person name="Poehlein A."/>
        </authorList>
    </citation>
    <scope>NUCLEOTIDE SEQUENCE</scope>
    <source>
        <strain evidence="1">P7_F1</strain>
    </source>
</reference>
<dbReference type="RefSeq" id="WP_301732143.1">
    <property type="nucleotide sequence ID" value="NZ_JAUKFM010000002.1"/>
</dbReference>
<evidence type="ECO:0000313" key="2">
    <source>
        <dbReference type="Proteomes" id="UP001174347"/>
    </source>
</evidence>
<accession>A0ABT8Q2K1</accession>
<comment type="caution">
    <text evidence="1">The sequence shown here is derived from an EMBL/GenBank/DDBJ whole genome shotgun (WGS) entry which is preliminary data.</text>
</comment>
<evidence type="ECO:0000313" key="1">
    <source>
        <dbReference type="EMBL" id="MDN8619562.1"/>
    </source>
</evidence>